<keyword evidence="2" id="KW-1185">Reference proteome</keyword>
<dbReference type="AlphaFoldDB" id="A0AAW2GRN1"/>
<sequence length="229" mass="26677">MRKVTRQPDGQPIETRPGFFLCKVGQKSLKRIRSDFTTKIEPRNLNSSCHSCFDLYSETVFVNINKKRNKKIHNSQFMVVTFPSLATVFWKTVKRRSQALQSLHAKLTQRSRFRFNKLALLASRNVKLRTGRNQIPRPRLHVRCRFARAGDEKLYVVEKKKRQRLGISRVVVTRAVDCVAAIFLRPAYTSDRVSDITRPYVSCVIRCYGGQAIRKEIVPCRNLEIFSFR</sequence>
<dbReference type="Proteomes" id="UP001430953">
    <property type="component" value="Unassembled WGS sequence"/>
</dbReference>
<accession>A0AAW2GRN1</accession>
<organism evidence="1 2">
    <name type="scientific">Cardiocondyla obscurior</name>
    <dbReference type="NCBI Taxonomy" id="286306"/>
    <lineage>
        <taxon>Eukaryota</taxon>
        <taxon>Metazoa</taxon>
        <taxon>Ecdysozoa</taxon>
        <taxon>Arthropoda</taxon>
        <taxon>Hexapoda</taxon>
        <taxon>Insecta</taxon>
        <taxon>Pterygota</taxon>
        <taxon>Neoptera</taxon>
        <taxon>Endopterygota</taxon>
        <taxon>Hymenoptera</taxon>
        <taxon>Apocrita</taxon>
        <taxon>Aculeata</taxon>
        <taxon>Formicoidea</taxon>
        <taxon>Formicidae</taxon>
        <taxon>Myrmicinae</taxon>
        <taxon>Cardiocondyla</taxon>
    </lineage>
</organism>
<gene>
    <name evidence="1" type="ORF">PUN28_001897</name>
</gene>
<proteinExistence type="predicted"/>
<evidence type="ECO:0000313" key="1">
    <source>
        <dbReference type="EMBL" id="KAL0129945.1"/>
    </source>
</evidence>
<protein>
    <submittedName>
        <fullName evidence="1">Uncharacterized protein</fullName>
    </submittedName>
</protein>
<comment type="caution">
    <text evidence="1">The sequence shown here is derived from an EMBL/GenBank/DDBJ whole genome shotgun (WGS) entry which is preliminary data.</text>
</comment>
<evidence type="ECO:0000313" key="2">
    <source>
        <dbReference type="Proteomes" id="UP001430953"/>
    </source>
</evidence>
<dbReference type="EMBL" id="JADYXP020000002">
    <property type="protein sequence ID" value="KAL0129945.1"/>
    <property type="molecule type" value="Genomic_DNA"/>
</dbReference>
<name>A0AAW2GRN1_9HYME</name>
<reference evidence="1 2" key="1">
    <citation type="submission" date="2023-03" db="EMBL/GenBank/DDBJ databases">
        <title>High recombination rates correlate with genetic variation in Cardiocondyla obscurior ants.</title>
        <authorList>
            <person name="Errbii M."/>
        </authorList>
    </citation>
    <scope>NUCLEOTIDE SEQUENCE [LARGE SCALE GENOMIC DNA]</scope>
    <source>
        <strain evidence="1">Alpha-2009</strain>
        <tissue evidence="1">Whole body</tissue>
    </source>
</reference>